<sequence length="170" mass="18289">MTADTPPATPGTTFSDPVTPDQLRVITEDLRTDALDAPGALKRVWSGVCLARLLGLRLALADPTWQQRQVNAESVEHQLARDLGTSATFTDTTLTLPGAAAPRPLAPGEVDDAVAALVEFSGTARQRMLAVAPKAPQWHDERVLRHDSLVIAQLAAAWMGERGSYRAESR</sequence>
<accession>A0A3N1HE89</accession>
<evidence type="ECO:0000313" key="2">
    <source>
        <dbReference type="Proteomes" id="UP000268727"/>
    </source>
</evidence>
<comment type="caution">
    <text evidence="1">The sequence shown here is derived from an EMBL/GenBank/DDBJ whole genome shotgun (WGS) entry which is preliminary data.</text>
</comment>
<dbReference type="OrthoDB" id="3693951at2"/>
<dbReference type="Proteomes" id="UP000268727">
    <property type="component" value="Unassembled WGS sequence"/>
</dbReference>
<gene>
    <name evidence="1" type="ORF">EDD40_6201</name>
</gene>
<dbReference type="RefSeq" id="WP_123746024.1">
    <property type="nucleotide sequence ID" value="NZ_RJKM01000001.1"/>
</dbReference>
<organism evidence="1 2">
    <name type="scientific">Saccharothrix texasensis</name>
    <dbReference type="NCBI Taxonomy" id="103734"/>
    <lineage>
        <taxon>Bacteria</taxon>
        <taxon>Bacillati</taxon>
        <taxon>Actinomycetota</taxon>
        <taxon>Actinomycetes</taxon>
        <taxon>Pseudonocardiales</taxon>
        <taxon>Pseudonocardiaceae</taxon>
        <taxon>Saccharothrix</taxon>
    </lineage>
</organism>
<keyword evidence="2" id="KW-1185">Reference proteome</keyword>
<dbReference type="AlphaFoldDB" id="A0A3N1HE89"/>
<name>A0A3N1HE89_9PSEU</name>
<evidence type="ECO:0000313" key="1">
    <source>
        <dbReference type="EMBL" id="ROP40783.1"/>
    </source>
</evidence>
<proteinExistence type="predicted"/>
<dbReference type="EMBL" id="RJKM01000001">
    <property type="protein sequence ID" value="ROP40783.1"/>
    <property type="molecule type" value="Genomic_DNA"/>
</dbReference>
<reference evidence="1 2" key="1">
    <citation type="submission" date="2018-11" db="EMBL/GenBank/DDBJ databases">
        <title>Sequencing the genomes of 1000 actinobacteria strains.</title>
        <authorList>
            <person name="Klenk H.-P."/>
        </authorList>
    </citation>
    <scope>NUCLEOTIDE SEQUENCE [LARGE SCALE GENOMIC DNA]</scope>
    <source>
        <strain evidence="1 2">DSM 44231</strain>
    </source>
</reference>
<protein>
    <submittedName>
        <fullName evidence="1">Uncharacterized protein</fullName>
    </submittedName>
</protein>